<accession>A0A846YJS2</accession>
<keyword evidence="1" id="KW-0472">Membrane</keyword>
<proteinExistence type="predicted"/>
<comment type="caution">
    <text evidence="2">The sequence shown here is derived from an EMBL/GenBank/DDBJ whole genome shotgun (WGS) entry which is preliminary data.</text>
</comment>
<reference evidence="2 3" key="1">
    <citation type="submission" date="2020-04" db="EMBL/GenBank/DDBJ databases">
        <title>MicrobeNet Type strains.</title>
        <authorList>
            <person name="Nicholson A.C."/>
        </authorList>
    </citation>
    <scope>NUCLEOTIDE SEQUENCE [LARGE SCALE GENOMIC DNA]</scope>
    <source>
        <strain evidence="2 3">JCM 3332</strain>
    </source>
</reference>
<evidence type="ECO:0000313" key="3">
    <source>
        <dbReference type="Proteomes" id="UP000570678"/>
    </source>
</evidence>
<dbReference type="AlphaFoldDB" id="A0A846YJS2"/>
<protein>
    <submittedName>
        <fullName evidence="2">Uncharacterized protein</fullName>
    </submittedName>
</protein>
<evidence type="ECO:0000256" key="1">
    <source>
        <dbReference type="SAM" id="Phobius"/>
    </source>
</evidence>
<sequence length="81" mass="8200">MPGVRRFFRETAYAVLATTAVAALLVVGFGFSGIWATVVSVMAGMVLGRVLEGCVGLVRAYRAGAARSAGDPGAAQDLPGA</sequence>
<name>A0A846YJS2_9NOCA</name>
<keyword evidence="1" id="KW-1133">Transmembrane helix</keyword>
<keyword evidence="3" id="KW-1185">Reference proteome</keyword>
<evidence type="ECO:0000313" key="2">
    <source>
        <dbReference type="EMBL" id="NKY57812.1"/>
    </source>
</evidence>
<gene>
    <name evidence="2" type="ORF">HGA15_16980</name>
</gene>
<dbReference type="EMBL" id="JAAXOT010000008">
    <property type="protein sequence ID" value="NKY57812.1"/>
    <property type="molecule type" value="Genomic_DNA"/>
</dbReference>
<feature type="transmembrane region" description="Helical" evidence="1">
    <location>
        <begin position="12"/>
        <end position="31"/>
    </location>
</feature>
<dbReference type="Proteomes" id="UP000570678">
    <property type="component" value="Unassembled WGS sequence"/>
</dbReference>
<organism evidence="2 3">
    <name type="scientific">Nocardia flavorosea</name>
    <dbReference type="NCBI Taxonomy" id="53429"/>
    <lineage>
        <taxon>Bacteria</taxon>
        <taxon>Bacillati</taxon>
        <taxon>Actinomycetota</taxon>
        <taxon>Actinomycetes</taxon>
        <taxon>Mycobacteriales</taxon>
        <taxon>Nocardiaceae</taxon>
        <taxon>Nocardia</taxon>
    </lineage>
</organism>
<dbReference type="RefSeq" id="WP_157116815.1">
    <property type="nucleotide sequence ID" value="NZ_JAAXOT010000008.1"/>
</dbReference>
<keyword evidence="1" id="KW-0812">Transmembrane</keyword>